<evidence type="ECO:0000256" key="10">
    <source>
        <dbReference type="ARBA" id="ARBA00023237"/>
    </source>
</evidence>
<keyword evidence="7" id="KW-0406">Ion transport</keyword>
<keyword evidence="3" id="KW-0813">Transport</keyword>
<reference evidence="12 13" key="1">
    <citation type="submission" date="2016-06" db="EMBL/GenBank/DDBJ databases">
        <authorList>
            <person name="Kjaerup R.B."/>
            <person name="Dalgaard T.S."/>
            <person name="Juul-Madsen H.R."/>
        </authorList>
    </citation>
    <scope>NUCLEOTIDE SEQUENCE [LARGE SCALE GENOMIC DNA]</scope>
    <source>
        <strain evidence="12">3</strain>
    </source>
</reference>
<evidence type="ECO:0000256" key="9">
    <source>
        <dbReference type="ARBA" id="ARBA00023136"/>
    </source>
</evidence>
<evidence type="ECO:0000256" key="7">
    <source>
        <dbReference type="ARBA" id="ARBA00023065"/>
    </source>
</evidence>
<dbReference type="STRING" id="1860102.ACCAA_400028"/>
<sequence length="447" mass="46911">MLLRRLVPVSAVCENSAIHRAYCFPGGPFGETILTLYVFNLQGMIDMKRKLIALAVASLASGAALAQTNVTMYGVVDAGYVYSSGSAGSVPPIYSATGVLLNPATAGLKIPGTNKFSGLASGINSGNRFGVKGEEALGNGLKAVFTLEYGLNIDNNSGLGNTGGLNARQQFVGLASNYGTVALGRQYAPGFDATANNDALESTDMSIQSSFSAYAGDTITPNSGARFNNAVTYTSNNYSGVTVKAIYGFGESNLGGTYNDKINSIADNGKVGFGVNYANGPINLDAVYQSRLNAVVADPFNAALKAPGSGKSINEWYLGGSYDFKVVKLYASYQALDNNNKLVYNGIEDNQLWTLGVTAPIGAGTLGLSYGKLQIDRRNVSDGDSWGWGTMYSYPLSKRTAVYAAYTYINNDSHSLPLNTQSAGDIGQIGAVGESNYTLGAGIRHSF</sequence>
<dbReference type="GO" id="GO:0009279">
    <property type="term" value="C:cell outer membrane"/>
    <property type="evidence" value="ECO:0007669"/>
    <property type="project" value="UniProtKB-SubCell"/>
</dbReference>
<name>A0A1A8XR80_9PROT</name>
<keyword evidence="9" id="KW-0472">Membrane</keyword>
<dbReference type="EMBL" id="FLQX01000117">
    <property type="protein sequence ID" value="SBT07161.1"/>
    <property type="molecule type" value="Genomic_DNA"/>
</dbReference>
<evidence type="ECO:0000256" key="8">
    <source>
        <dbReference type="ARBA" id="ARBA00023114"/>
    </source>
</evidence>
<dbReference type="InterPro" id="IPR033900">
    <property type="entry name" value="Gram_neg_porin_domain"/>
</dbReference>
<evidence type="ECO:0000256" key="5">
    <source>
        <dbReference type="ARBA" id="ARBA00022692"/>
    </source>
</evidence>
<dbReference type="PANTHER" id="PTHR34501">
    <property type="entry name" value="PROTEIN YDDL-RELATED"/>
    <property type="match status" value="1"/>
</dbReference>
<evidence type="ECO:0000313" key="13">
    <source>
        <dbReference type="Proteomes" id="UP000199169"/>
    </source>
</evidence>
<dbReference type="InterPro" id="IPR023614">
    <property type="entry name" value="Porin_dom_sf"/>
</dbReference>
<dbReference type="InterPro" id="IPR050298">
    <property type="entry name" value="Gram-neg_bact_OMP"/>
</dbReference>
<evidence type="ECO:0000313" key="12">
    <source>
        <dbReference type="EMBL" id="SBT07161.1"/>
    </source>
</evidence>
<dbReference type="GO" id="GO:0046930">
    <property type="term" value="C:pore complex"/>
    <property type="evidence" value="ECO:0007669"/>
    <property type="project" value="UniProtKB-KW"/>
</dbReference>
<accession>A0A1A8XR80</accession>
<gene>
    <name evidence="12" type="ORF">ACCAA_400028</name>
</gene>
<dbReference type="Gene3D" id="2.40.160.10">
    <property type="entry name" value="Porin"/>
    <property type="match status" value="1"/>
</dbReference>
<keyword evidence="5" id="KW-0812">Transmembrane</keyword>
<dbReference type="GO" id="GO:0015288">
    <property type="term" value="F:porin activity"/>
    <property type="evidence" value="ECO:0007669"/>
    <property type="project" value="UniProtKB-KW"/>
</dbReference>
<keyword evidence="8" id="KW-0626">Porin</keyword>
<protein>
    <submittedName>
        <fullName evidence="12">Porin Gram-negative type</fullName>
    </submittedName>
</protein>
<evidence type="ECO:0000256" key="3">
    <source>
        <dbReference type="ARBA" id="ARBA00022448"/>
    </source>
</evidence>
<dbReference type="CDD" id="cd00342">
    <property type="entry name" value="gram_neg_porins"/>
    <property type="match status" value="1"/>
</dbReference>
<feature type="domain" description="Porin" evidence="11">
    <location>
        <begin position="53"/>
        <end position="412"/>
    </location>
</feature>
<keyword evidence="10" id="KW-0998">Cell outer membrane</keyword>
<keyword evidence="13" id="KW-1185">Reference proteome</keyword>
<proteinExistence type="predicted"/>
<dbReference type="Proteomes" id="UP000199169">
    <property type="component" value="Unassembled WGS sequence"/>
</dbReference>
<dbReference type="SUPFAM" id="SSF56935">
    <property type="entry name" value="Porins"/>
    <property type="match status" value="1"/>
</dbReference>
<organism evidence="12 13">
    <name type="scientific">Candidatus Accumulibacter aalborgensis</name>
    <dbReference type="NCBI Taxonomy" id="1860102"/>
    <lineage>
        <taxon>Bacteria</taxon>
        <taxon>Pseudomonadati</taxon>
        <taxon>Pseudomonadota</taxon>
        <taxon>Betaproteobacteria</taxon>
        <taxon>Candidatus Accumulibacter</taxon>
    </lineage>
</organism>
<keyword evidence="4" id="KW-1134">Transmembrane beta strand</keyword>
<evidence type="ECO:0000256" key="1">
    <source>
        <dbReference type="ARBA" id="ARBA00004571"/>
    </source>
</evidence>
<evidence type="ECO:0000256" key="2">
    <source>
        <dbReference type="ARBA" id="ARBA00011233"/>
    </source>
</evidence>
<dbReference type="Pfam" id="PF13609">
    <property type="entry name" value="Porin_4"/>
    <property type="match status" value="1"/>
</dbReference>
<keyword evidence="6" id="KW-0732">Signal</keyword>
<dbReference type="GO" id="GO:0006811">
    <property type="term" value="P:monoatomic ion transport"/>
    <property type="evidence" value="ECO:0007669"/>
    <property type="project" value="UniProtKB-KW"/>
</dbReference>
<evidence type="ECO:0000256" key="4">
    <source>
        <dbReference type="ARBA" id="ARBA00022452"/>
    </source>
</evidence>
<evidence type="ECO:0000259" key="11">
    <source>
        <dbReference type="Pfam" id="PF13609"/>
    </source>
</evidence>
<dbReference type="PANTHER" id="PTHR34501:SF9">
    <property type="entry name" value="MAJOR OUTER MEMBRANE PROTEIN P.IA"/>
    <property type="match status" value="1"/>
</dbReference>
<comment type="subcellular location">
    <subcellularLocation>
        <location evidence="1">Cell outer membrane</location>
        <topology evidence="1">Multi-pass membrane protein</topology>
    </subcellularLocation>
</comment>
<dbReference type="AlphaFoldDB" id="A0A1A8XR80"/>
<comment type="subunit">
    <text evidence="2">Homotrimer.</text>
</comment>
<evidence type="ECO:0000256" key="6">
    <source>
        <dbReference type="ARBA" id="ARBA00022729"/>
    </source>
</evidence>